<proteinExistence type="predicted"/>
<keyword evidence="2" id="KW-0489">Methyltransferase</keyword>
<evidence type="ECO:0000259" key="1">
    <source>
        <dbReference type="Pfam" id="PF25273"/>
    </source>
</evidence>
<dbReference type="EMBL" id="CAXAMM010018269">
    <property type="protein sequence ID" value="CAK9043002.1"/>
    <property type="molecule type" value="Genomic_DNA"/>
</dbReference>
<dbReference type="GO" id="GO:0032259">
    <property type="term" value="P:methylation"/>
    <property type="evidence" value="ECO:0007669"/>
    <property type="project" value="UniProtKB-KW"/>
</dbReference>
<evidence type="ECO:0000313" key="2">
    <source>
        <dbReference type="EMBL" id="CAK9043002.1"/>
    </source>
</evidence>
<dbReference type="Pfam" id="PF25273">
    <property type="entry name" value="DUF7869"/>
    <property type="match status" value="1"/>
</dbReference>
<accession>A0ABP0LUW7</accession>
<dbReference type="GO" id="GO:0008168">
    <property type="term" value="F:methyltransferase activity"/>
    <property type="evidence" value="ECO:0007669"/>
    <property type="project" value="UniProtKB-KW"/>
</dbReference>
<feature type="domain" description="DUF7869" evidence="1">
    <location>
        <begin position="516"/>
        <end position="652"/>
    </location>
</feature>
<dbReference type="Proteomes" id="UP001642464">
    <property type="component" value="Unassembled WGS sequence"/>
</dbReference>
<gene>
    <name evidence="2" type="ORF">SCF082_LOCUS24665</name>
</gene>
<sequence>MALDATAPEKDEAPEAIISGKAPKYGRASKDNGVTVVGYEPFFGSDAPDCEDLNMRLVPDTRKLKKAKLAKHNTKFVEKPDMANQVYWWDQYGVECRRMGAPKGKYLDPLVEWNSFCRQVIRARITDKMAHAVPLLTDGVCRAGKMLGLEDQRSCLIREVYRVFDHLESAYGENGFFFWDVGQRNYSSCCRQRGLTLLTAAGARAKAQRAWNPIARRALPLYRWLKVKPDVDDKDRLKCIGNCVIPKCADLGLEILAGHVDTDPDPDIIVIPETDGSQVTTSESMQVVDILRASPAHIRKRQTLMGVPVCQLAFRKLMTLGSQRFYRLRNCAVTGQPVPTDGRSLAQKGAYQGKRSGGRALICEFLEELYQSMSEPMPEATGGASSGPRCMNFRRHRGRRPKLSSLQFKVKSESHQQPGSKRLRHLPPGTFTDYLMLFREKHPDTKVSLKLFNTFRDRAEYWSCRARSRMPSNFDGARTLCIILDGIDRSKFRLPQTLTSSKDFAGFTMRPTFDTYGALAHGEAAFLFQSGPETAKDSNYCTEVYTHILDVLIRERGLDSRRLELVLPCDNTVREVKNNTTTRQLAMWTSLHRLHRAELRSLVTGHSHEDIDAWFGALTYHLERELELHTPLQFIRSLQKFMDSSRPYEPLKRAVQVHREKEKEHWLKYAALMMSLAPGPSVGHGVSGSELRGGVNLEPVPNEMKLAVDKLKSVNLDRYRTSRRQVHIYKAAAKLWAAGMDFSDALSVVQEAFDAVTYE</sequence>
<comment type="caution">
    <text evidence="2">The sequence shown here is derived from an EMBL/GenBank/DDBJ whole genome shotgun (WGS) entry which is preliminary data.</text>
</comment>
<protein>
    <submittedName>
        <fullName evidence="2">Modification methylase ScrFIA</fullName>
    </submittedName>
</protein>
<dbReference type="InterPro" id="IPR057191">
    <property type="entry name" value="DUF7869"/>
</dbReference>
<reference evidence="2 3" key="1">
    <citation type="submission" date="2024-02" db="EMBL/GenBank/DDBJ databases">
        <authorList>
            <person name="Chen Y."/>
            <person name="Shah S."/>
            <person name="Dougan E. K."/>
            <person name="Thang M."/>
            <person name="Chan C."/>
        </authorList>
    </citation>
    <scope>NUCLEOTIDE SEQUENCE [LARGE SCALE GENOMIC DNA]</scope>
</reference>
<evidence type="ECO:0000313" key="3">
    <source>
        <dbReference type="Proteomes" id="UP001642464"/>
    </source>
</evidence>
<keyword evidence="2" id="KW-0808">Transferase</keyword>
<keyword evidence="3" id="KW-1185">Reference proteome</keyword>
<organism evidence="2 3">
    <name type="scientific">Durusdinium trenchii</name>
    <dbReference type="NCBI Taxonomy" id="1381693"/>
    <lineage>
        <taxon>Eukaryota</taxon>
        <taxon>Sar</taxon>
        <taxon>Alveolata</taxon>
        <taxon>Dinophyceae</taxon>
        <taxon>Suessiales</taxon>
        <taxon>Symbiodiniaceae</taxon>
        <taxon>Durusdinium</taxon>
    </lineage>
</organism>
<name>A0ABP0LUW7_9DINO</name>